<evidence type="ECO:0000313" key="12">
    <source>
        <dbReference type="Proteomes" id="UP000001593"/>
    </source>
</evidence>
<keyword evidence="4" id="KW-0235">DNA replication</keyword>
<gene>
    <name evidence="11" type="ORF">NEMVEDRAFT_v1g247825</name>
</gene>
<evidence type="ECO:0000256" key="6">
    <source>
        <dbReference type="ARBA" id="ARBA00024977"/>
    </source>
</evidence>
<evidence type="ECO:0000259" key="10">
    <source>
        <dbReference type="Pfam" id="PF21000"/>
    </source>
</evidence>
<dbReference type="eggNOG" id="KOG3683">
    <property type="taxonomic scope" value="Eukaryota"/>
</dbReference>
<dbReference type="InterPro" id="IPR049363">
    <property type="entry name" value="RMI1_N"/>
</dbReference>
<dbReference type="GO" id="GO:0000712">
    <property type="term" value="P:resolution of meiotic recombination intermediates"/>
    <property type="evidence" value="ECO:0000318"/>
    <property type="project" value="GO_Central"/>
</dbReference>
<evidence type="ECO:0000256" key="2">
    <source>
        <dbReference type="ARBA" id="ARBA00006395"/>
    </source>
</evidence>
<dbReference type="Gene3D" id="2.40.50.770">
    <property type="entry name" value="RecQ-mediated genome instability protein Rmi1, C-terminal domain"/>
    <property type="match status" value="1"/>
</dbReference>
<evidence type="ECO:0000259" key="8">
    <source>
        <dbReference type="Pfam" id="PF08585"/>
    </source>
</evidence>
<feature type="compositionally biased region" description="Polar residues" evidence="7">
    <location>
        <begin position="253"/>
        <end position="266"/>
    </location>
</feature>
<dbReference type="SMART" id="SM01161">
    <property type="entry name" value="DUF1767"/>
    <property type="match status" value="1"/>
</dbReference>
<dbReference type="GO" id="GO:0031422">
    <property type="term" value="C:RecQ family helicase-topoisomerase III complex"/>
    <property type="evidence" value="ECO:0000318"/>
    <property type="project" value="GO_Central"/>
</dbReference>
<proteinExistence type="inferred from homology"/>
<evidence type="ECO:0000256" key="4">
    <source>
        <dbReference type="ARBA" id="ARBA00022705"/>
    </source>
</evidence>
<dbReference type="OMA" id="GNERANN"/>
<comment type="subcellular location">
    <subcellularLocation>
        <location evidence="1">Nucleus</location>
    </subcellularLocation>
</comment>
<evidence type="ECO:0000256" key="5">
    <source>
        <dbReference type="ARBA" id="ARBA00023242"/>
    </source>
</evidence>
<evidence type="ECO:0000256" key="7">
    <source>
        <dbReference type="SAM" id="MobiDB-lite"/>
    </source>
</evidence>
<protein>
    <recommendedName>
        <fullName evidence="3">RecQ-mediated genome instability protein 1</fullName>
    </recommendedName>
</protein>
<dbReference type="Pfam" id="PF21000">
    <property type="entry name" value="RMI1_N_N"/>
    <property type="match status" value="1"/>
</dbReference>
<sequence>MAANSARNTLLWLRENYHANVRQGWLDECIDFIKRTNSGRSITQHQLNQLVYDKFLLADLQEIGEASLPQIEDEVMMVEGTYCLQINSVINVGQSAYSQIMKIKGKDDPESHLDKKHTNWEPKVKASRMLFFQLSDGGQQIQAMEYQPIPTLQALTPPGTKVCLQRDIGQEPPEPPAVAQILEDEAESSSYKPLNKNTQNVSMQSSTRNPFCKSTARSCQNFFENKHQMSTPGVDSSIRANLRVTGKVPGNERANNNWPNTRTSIGKSKLQKTHCKSLQRCDSWGERTDYFDDDDNELLDEDLFFDDIEENLDFDQLDQLEKGALPIRNSASENIASLHLQELQDVFENIDDQDLDDFELDSTNNGSIILCGKTIKRKEDNSRVCSLGVDTGITDYSSKGKFPMKQRVNKEDEISEQVCKTQRQAYVPPFGNSINPKSGKHPTFGKDRQGVLEGMEVIDVDHPGIKPNDQITKLDKMESMGRSYSLESLPFTYLKTMEQHLPFQEDITIRIKAYVSTLVNHFQTPGTGWCVTVKVNDGTAAMDMDLGAEVLTELLQMPVESFQNLMQKARKSPDTELRRSLQQHTEQFQRNLSMVTCLMDVSFVCTRPRPVLIRLRQPSRDDVKMLMSRIRTT</sequence>
<dbReference type="GO" id="GO:0006260">
    <property type="term" value="P:DNA replication"/>
    <property type="evidence" value="ECO:0007669"/>
    <property type="project" value="UniProtKB-KW"/>
</dbReference>
<feature type="domain" description="RecQ-mediated genome instability protein 1 C-terminal OB-fold" evidence="9">
    <location>
        <begin position="489"/>
        <end position="630"/>
    </location>
</feature>
<dbReference type="Proteomes" id="UP000001593">
    <property type="component" value="Unassembled WGS sequence"/>
</dbReference>
<reference evidence="11 12" key="1">
    <citation type="journal article" date="2007" name="Science">
        <title>Sea anemone genome reveals ancestral eumetazoan gene repertoire and genomic organization.</title>
        <authorList>
            <person name="Putnam N.H."/>
            <person name="Srivastava M."/>
            <person name="Hellsten U."/>
            <person name="Dirks B."/>
            <person name="Chapman J."/>
            <person name="Salamov A."/>
            <person name="Terry A."/>
            <person name="Shapiro H."/>
            <person name="Lindquist E."/>
            <person name="Kapitonov V.V."/>
            <person name="Jurka J."/>
            <person name="Genikhovich G."/>
            <person name="Grigoriev I.V."/>
            <person name="Lucas S.M."/>
            <person name="Steele R.E."/>
            <person name="Finnerty J.R."/>
            <person name="Technau U."/>
            <person name="Martindale M.Q."/>
            <person name="Rokhsar D.S."/>
        </authorList>
    </citation>
    <scope>NUCLEOTIDE SEQUENCE [LARGE SCALE GENOMIC DNA]</scope>
    <source>
        <strain evidence="12">CH2 X CH6</strain>
    </source>
</reference>
<dbReference type="EMBL" id="DS469862">
    <property type="protein sequence ID" value="EDO31902.1"/>
    <property type="molecule type" value="Genomic_DNA"/>
</dbReference>
<dbReference type="FunFam" id="1.10.8.1020:FF:000001">
    <property type="entry name" value="RecQ-mediated genome instability protein 1"/>
    <property type="match status" value="1"/>
</dbReference>
<dbReference type="PhylomeDB" id="A7SWL0"/>
<dbReference type="InterPro" id="IPR013894">
    <property type="entry name" value="RMI1_OB"/>
</dbReference>
<comment type="similarity">
    <text evidence="2">Belongs to the RMI1 family.</text>
</comment>
<dbReference type="FunCoup" id="A7SWL0">
    <property type="interactions" value="605"/>
</dbReference>
<dbReference type="Pfam" id="PF08585">
    <property type="entry name" value="RMI1_N_C"/>
    <property type="match status" value="1"/>
</dbReference>
<dbReference type="Gene3D" id="1.10.8.1020">
    <property type="entry name" value="RecQ-mediated genome instability protein 1, N-terminal domain"/>
    <property type="match status" value="1"/>
</dbReference>
<dbReference type="STRING" id="45351.A7SWL0"/>
<dbReference type="InterPro" id="IPR044881">
    <property type="entry name" value="RMI1_N_N_sf"/>
</dbReference>
<dbReference type="InParanoid" id="A7SWL0"/>
<comment type="function">
    <text evidence="6">Essential component of the RMI complex, a complex that plays an important role in the processing of homologous recombination intermediates to limit DNA crossover formation in cells. Promotes TOP3A binding to double Holliday junctions (DHJ) and hence stimulates TOP3A-mediated dissolution. Required for BLM phosphorylation during mitosis. Within the BLM complex, required for BLM and TOP3A stability.</text>
</comment>
<dbReference type="InterPro" id="IPR042470">
    <property type="entry name" value="RMI1_N_C_sf"/>
</dbReference>
<dbReference type="PANTHER" id="PTHR14790">
    <property type="entry name" value="RECQ-MEDIATED GENOME INSTABILITY PROTEIN 1 RMI1"/>
    <property type="match status" value="1"/>
</dbReference>
<dbReference type="GO" id="GO:0000724">
    <property type="term" value="P:double-strand break repair via homologous recombination"/>
    <property type="evidence" value="ECO:0000318"/>
    <property type="project" value="GO_Central"/>
</dbReference>
<feature type="region of interest" description="Disordered" evidence="7">
    <location>
        <begin position="187"/>
        <end position="209"/>
    </location>
</feature>
<dbReference type="AlphaFoldDB" id="A7SWL0"/>
<evidence type="ECO:0000259" key="9">
    <source>
        <dbReference type="Pfam" id="PF16099"/>
    </source>
</evidence>
<dbReference type="Gene3D" id="2.40.50.510">
    <property type="match status" value="1"/>
</dbReference>
<feature type="region of interest" description="Disordered" evidence="7">
    <location>
        <begin position="247"/>
        <end position="266"/>
    </location>
</feature>
<dbReference type="InterPro" id="IPR032199">
    <property type="entry name" value="RMI1_C"/>
</dbReference>
<dbReference type="GO" id="GO:0000166">
    <property type="term" value="F:nucleotide binding"/>
    <property type="evidence" value="ECO:0007669"/>
    <property type="project" value="InterPro"/>
</dbReference>
<organism evidence="11 12">
    <name type="scientific">Nematostella vectensis</name>
    <name type="common">Starlet sea anemone</name>
    <dbReference type="NCBI Taxonomy" id="45351"/>
    <lineage>
        <taxon>Eukaryota</taxon>
        <taxon>Metazoa</taxon>
        <taxon>Cnidaria</taxon>
        <taxon>Anthozoa</taxon>
        <taxon>Hexacorallia</taxon>
        <taxon>Actiniaria</taxon>
        <taxon>Edwardsiidae</taxon>
        <taxon>Nematostella</taxon>
    </lineage>
</organism>
<feature type="compositionally biased region" description="Polar residues" evidence="7">
    <location>
        <begin position="188"/>
        <end position="209"/>
    </location>
</feature>
<accession>A7SWL0</accession>
<name>A7SWL0_NEMVE</name>
<dbReference type="Pfam" id="PF16099">
    <property type="entry name" value="RMI1_C"/>
    <property type="match status" value="1"/>
</dbReference>
<feature type="domain" description="RecQ mediated genome instability protein 1 OB-fold" evidence="8">
    <location>
        <begin position="74"/>
        <end position="167"/>
    </location>
</feature>
<evidence type="ECO:0000256" key="3">
    <source>
        <dbReference type="ARBA" id="ARBA00018987"/>
    </source>
</evidence>
<dbReference type="GO" id="GO:0016604">
    <property type="term" value="C:nuclear body"/>
    <property type="evidence" value="ECO:0000318"/>
    <property type="project" value="GO_Central"/>
</dbReference>
<feature type="domain" description="RMI1 N-terminal" evidence="10">
    <location>
        <begin position="13"/>
        <end position="63"/>
    </location>
</feature>
<evidence type="ECO:0000256" key="1">
    <source>
        <dbReference type="ARBA" id="ARBA00004123"/>
    </source>
</evidence>
<evidence type="ECO:0000313" key="11">
    <source>
        <dbReference type="EMBL" id="EDO31902.1"/>
    </source>
</evidence>
<dbReference type="HOGENOM" id="CLU_030961_0_0_1"/>
<keyword evidence="12" id="KW-1185">Reference proteome</keyword>
<dbReference type="PANTHER" id="PTHR14790:SF15">
    <property type="entry name" value="RECQ-MEDIATED GENOME INSTABILITY PROTEIN 1"/>
    <property type="match status" value="1"/>
</dbReference>
<keyword evidence="5" id="KW-0539">Nucleus</keyword>
<dbReference type="FunFam" id="2.40.50.510:FF:000003">
    <property type="entry name" value="Predicted protein"/>
    <property type="match status" value="1"/>
</dbReference>